<feature type="compositionally biased region" description="Low complexity" evidence="1">
    <location>
        <begin position="421"/>
        <end position="438"/>
    </location>
</feature>
<name>A0A8J5N8X5_HOMAM</name>
<comment type="caution">
    <text evidence="2">The sequence shown here is derived from an EMBL/GenBank/DDBJ whole genome shotgun (WGS) entry which is preliminary data.</text>
</comment>
<feature type="compositionally biased region" description="Low complexity" evidence="1">
    <location>
        <begin position="263"/>
        <end position="285"/>
    </location>
</feature>
<dbReference type="EMBL" id="JAHLQT010006356">
    <property type="protein sequence ID" value="KAG7174969.1"/>
    <property type="molecule type" value="Genomic_DNA"/>
</dbReference>
<feature type="region of interest" description="Disordered" evidence="1">
    <location>
        <begin position="676"/>
        <end position="778"/>
    </location>
</feature>
<feature type="compositionally biased region" description="Basic and acidic residues" evidence="1">
    <location>
        <begin position="366"/>
        <end position="378"/>
    </location>
</feature>
<dbReference type="Proteomes" id="UP000747542">
    <property type="component" value="Unassembled WGS sequence"/>
</dbReference>
<feature type="compositionally biased region" description="Low complexity" evidence="1">
    <location>
        <begin position="388"/>
        <end position="403"/>
    </location>
</feature>
<feature type="compositionally biased region" description="Low complexity" evidence="1">
    <location>
        <begin position="599"/>
        <end position="643"/>
    </location>
</feature>
<feature type="compositionally biased region" description="Pro residues" evidence="1">
    <location>
        <begin position="589"/>
        <end position="598"/>
    </location>
</feature>
<gene>
    <name evidence="2" type="ORF">Hamer_G015174</name>
</gene>
<feature type="compositionally biased region" description="Low complexity" evidence="1">
    <location>
        <begin position="101"/>
        <end position="126"/>
    </location>
</feature>
<feature type="compositionally biased region" description="Polar residues" evidence="1">
    <location>
        <begin position="351"/>
        <end position="361"/>
    </location>
</feature>
<feature type="compositionally biased region" description="Polar residues" evidence="1">
    <location>
        <begin position="712"/>
        <end position="734"/>
    </location>
</feature>
<feature type="compositionally biased region" description="Polar residues" evidence="1">
    <location>
        <begin position="409"/>
        <end position="419"/>
    </location>
</feature>
<sequence length="962" mass="102513">MVLLASSQSRALPLRAHGGVIFGSDFLRILDPRARPPAHNDPSDMLRAATTSIRTQQRPPGGRHAFRDDTATFLETPDTRGTHEASKLSSRNLRKLDPVVSSSSSSSSSQFTSSSSSSFSSSSSPSKENVSQHIDSVTVKPHARRLPQTAAASNYLIPDGKFTTPRSNSVKPTISPANTLTSSHRDNSDPLRPATSPAATNRPENTFNLPYDDYDYNYYYYLDDLYPLTSSGPEETVRATSNTEDTTKPSGLRFTEAIPRVGSSTRVTQSASTATSALSASSSQSHGVEARQTTSATPTLSPAIAKIDSTATIAPQRTSVVSTTTKRPTTKRSTYRYRSTTETTPGDKTSLDNPSATTSRPTVDPDNTRRTTATERPSESLSTNQEAPRTTTTTTKKPTESYPTPKPRTSVTVKTSARSSPPLTTQTPPTVDTKTTAPVITKPSAVITSELPEPEDQRPKGTGGGSPRHFRYTTPIPKEDSVVSVDRTQDPSAQQDNTPKKSLGSTSSSSVVVEVRVESPHREPRLMTAAEATPLVQTVTGGPSKATPAPTKTVHTVHPDHHTSSFLLSDPLMVDVVAEPTTSDQNPQVPLPRRPPPVATAEKTTTTTTPPPTTTTTTTTTTPTTTTTTEAATSPSPPQQQAQLDEAERLTTNKVDKLGANRGGNSEVQFETSVVEVSGSVGSDSQLDTKDTTPTTRLRGSPASLSRDRGTPQAQLTGPGEQFQTQRVSTSVSRTEARTAERVSSIKIYERLPQPTSSSTTPPPSTTPPSTTPPPSITTQDIVAVNATSNSSRLRIRLPFMRTPRAQQGLAPLGLAPFGQSPEGLRPFGESPAGMAPHGVVPGGLHPHGLSPQGYGRGAKLPSQNKTAINTTATQDNGTGLTFVDATVVEGGADANSTVGYVVEEPNVRRSRLEEKTPDGFIIGEYRVVDHSTGDVNGVRYTADGTADPHLIYETLMKFLEL</sequence>
<feature type="compositionally biased region" description="Pro residues" evidence="1">
    <location>
        <begin position="761"/>
        <end position="776"/>
    </location>
</feature>
<feature type="compositionally biased region" description="Polar residues" evidence="1">
    <location>
        <begin position="197"/>
        <end position="207"/>
    </location>
</feature>
<evidence type="ECO:0008006" key="4">
    <source>
        <dbReference type="Google" id="ProtNLM"/>
    </source>
</evidence>
<feature type="region of interest" description="Disordered" evidence="1">
    <location>
        <begin position="260"/>
        <end position="302"/>
    </location>
</feature>
<feature type="compositionally biased region" description="Basic and acidic residues" evidence="1">
    <location>
        <begin position="77"/>
        <end position="86"/>
    </location>
</feature>
<evidence type="ECO:0000256" key="1">
    <source>
        <dbReference type="SAM" id="MobiDB-lite"/>
    </source>
</evidence>
<feature type="region of interest" description="Disordered" evidence="1">
    <location>
        <begin position="73"/>
        <end position="207"/>
    </location>
</feature>
<evidence type="ECO:0000313" key="2">
    <source>
        <dbReference type="EMBL" id="KAG7174969.1"/>
    </source>
</evidence>
<organism evidence="2 3">
    <name type="scientific">Homarus americanus</name>
    <name type="common">American lobster</name>
    <dbReference type="NCBI Taxonomy" id="6706"/>
    <lineage>
        <taxon>Eukaryota</taxon>
        <taxon>Metazoa</taxon>
        <taxon>Ecdysozoa</taxon>
        <taxon>Arthropoda</taxon>
        <taxon>Crustacea</taxon>
        <taxon>Multicrustacea</taxon>
        <taxon>Malacostraca</taxon>
        <taxon>Eumalacostraca</taxon>
        <taxon>Eucarida</taxon>
        <taxon>Decapoda</taxon>
        <taxon>Pleocyemata</taxon>
        <taxon>Astacidea</taxon>
        <taxon>Nephropoidea</taxon>
        <taxon>Nephropidae</taxon>
        <taxon>Homarus</taxon>
    </lineage>
</organism>
<feature type="compositionally biased region" description="Low complexity" evidence="1">
    <location>
        <begin position="317"/>
        <end position="327"/>
    </location>
</feature>
<dbReference type="AlphaFoldDB" id="A0A8J5N8X5"/>
<keyword evidence="3" id="KW-1185">Reference proteome</keyword>
<protein>
    <recommendedName>
        <fullName evidence="4">Mucin-5AC</fullName>
    </recommendedName>
</protein>
<accession>A0A8J5N8X5</accession>
<feature type="region of interest" description="Disordered" evidence="1">
    <location>
        <begin position="580"/>
        <end position="644"/>
    </location>
</feature>
<feature type="region of interest" description="Disordered" evidence="1">
    <location>
        <begin position="317"/>
        <end position="512"/>
    </location>
</feature>
<feature type="compositionally biased region" description="Polar residues" evidence="1">
    <location>
        <begin position="164"/>
        <end position="182"/>
    </location>
</feature>
<feature type="region of interest" description="Disordered" evidence="1">
    <location>
        <begin position="538"/>
        <end position="565"/>
    </location>
</feature>
<proteinExistence type="predicted"/>
<reference evidence="2" key="1">
    <citation type="journal article" date="2021" name="Sci. Adv.">
        <title>The American lobster genome reveals insights on longevity, neural, and immune adaptations.</title>
        <authorList>
            <person name="Polinski J.M."/>
            <person name="Zimin A.V."/>
            <person name="Clark K.F."/>
            <person name="Kohn A.B."/>
            <person name="Sadowski N."/>
            <person name="Timp W."/>
            <person name="Ptitsyn A."/>
            <person name="Khanna P."/>
            <person name="Romanova D.Y."/>
            <person name="Williams P."/>
            <person name="Greenwood S.J."/>
            <person name="Moroz L.L."/>
            <person name="Walt D.R."/>
            <person name="Bodnar A.G."/>
        </authorList>
    </citation>
    <scope>NUCLEOTIDE SEQUENCE</scope>
    <source>
        <strain evidence="2">GMGI-L3</strain>
    </source>
</reference>
<evidence type="ECO:0000313" key="3">
    <source>
        <dbReference type="Proteomes" id="UP000747542"/>
    </source>
</evidence>
<feature type="compositionally biased region" description="Polar residues" evidence="1">
    <location>
        <begin position="291"/>
        <end position="300"/>
    </location>
</feature>